<dbReference type="RefSeq" id="WP_126657377.1">
    <property type="nucleotide sequence ID" value="NZ_RYYR01000002.1"/>
</dbReference>
<evidence type="ECO:0000313" key="5">
    <source>
        <dbReference type="Proteomes" id="UP000287910"/>
    </source>
</evidence>
<sequence length="710" mass="75998">MSIRDLFVEIGVDVDDDPLRDLDSLVDDVRESFNRLDASGLDDIERDVQSVADEFDDLSSEIRETNRLVNYLDDNDLDDLKRELAGASIQAEILEDGIEDVVEEEREAIVATSILGNMFALAGTKGIWMGVGITAAISGLIAIIAPLLVLVGGLGASFLAAGLGVVAFGAVAMGALGPVIEGAENLTAAQAKARTELENFTNFWGTFVKKFETPIFEAFGTGLSLAENILNGLEKTIMNVADVVNVLMTEMNNSVVGGGLKDFFDWMESNAAEAIYNFAHIFGNTLSGLWKMLDAFSPIAETIEQGLLSLTERFDVWAGNLASSNGFQQFMEYALTNGPKLMDTLGNLFGIIGDVIVALAPLGSLVLTGLQLLTGFIGSEVSPRLVELGGFIQQVAGTFLDYLIPTIAPLVQELLPVLSQWFDTLKNLGMTLFETFISILPTLQDIFQTVMPVVITLFENVYGIISSFINNIVIPLLPMLGTVIQEVWGVIKPILEPLKDLISTIGSTIMFLINEVVSPLIPVIGTVISAMWIVAKPILDGIVTVFGNIIDAVSSTIQAVKDLVSAFLNFKVPDWVSNLGGKISGVVGKLFDGSHATGLGRVPFDGYVAELHKDEAVLTADQSSALRDLGILKGDGNSPELDLSSNSSGGSYKTTSTTSSSISISNTFQISVEGGNTNEETASNLKGAMSDFMEEFFGNLLAIDPQVREG</sequence>
<keyword evidence="3" id="KW-1133">Transmembrane helix</keyword>
<dbReference type="EMBL" id="RYYR01000002">
    <property type="protein sequence ID" value="RUL56460.1"/>
    <property type="molecule type" value="Genomic_DNA"/>
</dbReference>
<feature type="transmembrane region" description="Helical" evidence="3">
    <location>
        <begin position="156"/>
        <end position="176"/>
    </location>
</feature>
<reference evidence="4 5" key="1">
    <citation type="submission" date="2018-12" db="EMBL/GenBank/DDBJ databases">
        <title>Lysinibacillus antri sp. nov., isolated from a cave soil.</title>
        <authorList>
            <person name="Narsing Rao M.P."/>
            <person name="Zhang H."/>
            <person name="Dong Z.-Y."/>
            <person name="Niu X.-K."/>
            <person name="Zhang K."/>
            <person name="Fang B.-Z."/>
            <person name="Kang Y.-Q."/>
            <person name="Xiao M."/>
            <person name="Li W.-J."/>
        </authorList>
    </citation>
    <scope>NUCLEOTIDE SEQUENCE [LARGE SCALE GENOMIC DNA]</scope>
    <source>
        <strain evidence="4 5">SYSU K30002</strain>
    </source>
</reference>
<comment type="caution">
    <text evidence="4">The sequence shown here is derived from an EMBL/GenBank/DDBJ whole genome shotgun (WGS) entry which is preliminary data.</text>
</comment>
<evidence type="ECO:0000313" key="4">
    <source>
        <dbReference type="EMBL" id="RUL56460.1"/>
    </source>
</evidence>
<accession>A0A3S0RXR3</accession>
<evidence type="ECO:0000256" key="3">
    <source>
        <dbReference type="SAM" id="Phobius"/>
    </source>
</evidence>
<feature type="transmembrane region" description="Helical" evidence="3">
    <location>
        <begin position="127"/>
        <end position="150"/>
    </location>
</feature>
<feature type="transmembrane region" description="Helical" evidence="3">
    <location>
        <begin position="348"/>
        <end position="373"/>
    </location>
</feature>
<feature type="coiled-coil region" evidence="1">
    <location>
        <begin position="41"/>
        <end position="97"/>
    </location>
</feature>
<keyword evidence="5" id="KW-1185">Reference proteome</keyword>
<evidence type="ECO:0000256" key="2">
    <source>
        <dbReference type="SAM" id="MobiDB-lite"/>
    </source>
</evidence>
<dbReference type="SUPFAM" id="SSF48371">
    <property type="entry name" value="ARM repeat"/>
    <property type="match status" value="1"/>
</dbReference>
<dbReference type="AlphaFoldDB" id="A0A3S0RXR3"/>
<organism evidence="4 5">
    <name type="scientific">Lysinibacillus antri</name>
    <dbReference type="NCBI Taxonomy" id="2498145"/>
    <lineage>
        <taxon>Bacteria</taxon>
        <taxon>Bacillati</taxon>
        <taxon>Bacillota</taxon>
        <taxon>Bacilli</taxon>
        <taxon>Bacillales</taxon>
        <taxon>Bacillaceae</taxon>
        <taxon>Lysinibacillus</taxon>
    </lineage>
</organism>
<feature type="compositionally biased region" description="Low complexity" evidence="2">
    <location>
        <begin position="644"/>
        <end position="659"/>
    </location>
</feature>
<keyword evidence="3" id="KW-0472">Membrane</keyword>
<proteinExistence type="predicted"/>
<keyword evidence="3" id="KW-0812">Transmembrane</keyword>
<protein>
    <submittedName>
        <fullName evidence="4">Uncharacterized protein</fullName>
    </submittedName>
</protein>
<gene>
    <name evidence="4" type="ORF">EK386_02170</name>
</gene>
<evidence type="ECO:0000256" key="1">
    <source>
        <dbReference type="SAM" id="Coils"/>
    </source>
</evidence>
<name>A0A3S0RXR3_9BACI</name>
<dbReference type="InterPro" id="IPR016024">
    <property type="entry name" value="ARM-type_fold"/>
</dbReference>
<feature type="region of interest" description="Disordered" evidence="2">
    <location>
        <begin position="640"/>
        <end position="659"/>
    </location>
</feature>
<dbReference type="Proteomes" id="UP000287910">
    <property type="component" value="Unassembled WGS sequence"/>
</dbReference>
<keyword evidence="1" id="KW-0175">Coiled coil</keyword>